<organism evidence="1 2">
    <name type="scientific">Subtercola boreus</name>
    <dbReference type="NCBI Taxonomy" id="120213"/>
    <lineage>
        <taxon>Bacteria</taxon>
        <taxon>Bacillati</taxon>
        <taxon>Actinomycetota</taxon>
        <taxon>Actinomycetes</taxon>
        <taxon>Micrococcales</taxon>
        <taxon>Microbacteriaceae</taxon>
        <taxon>Subtercola</taxon>
    </lineage>
</organism>
<dbReference type="Proteomes" id="UP000256486">
    <property type="component" value="Unassembled WGS sequence"/>
</dbReference>
<sequence length="78" mass="6831">MVTWLPGVGGGVGVGVGGGVAAGVGIGVSVAAGGVGGGGGVSACVVSSAAPNGEAQARILSPPCAVDVSAGSIVSVQT</sequence>
<accession>A0A3E0VMA9</accession>
<proteinExistence type="predicted"/>
<dbReference type="EMBL" id="NBWZ01000001">
    <property type="protein sequence ID" value="RFA10027.1"/>
    <property type="molecule type" value="Genomic_DNA"/>
</dbReference>
<evidence type="ECO:0000313" key="1">
    <source>
        <dbReference type="EMBL" id="RFA10027.1"/>
    </source>
</evidence>
<dbReference type="AlphaFoldDB" id="A0A3E0VMA9"/>
<keyword evidence="2" id="KW-1185">Reference proteome</keyword>
<evidence type="ECO:0000313" key="2">
    <source>
        <dbReference type="Proteomes" id="UP000256486"/>
    </source>
</evidence>
<gene>
    <name evidence="1" type="ORF">B7R54_13040</name>
</gene>
<reference evidence="1 2" key="1">
    <citation type="submission" date="2017-04" db="EMBL/GenBank/DDBJ databases">
        <title>Comparative genome analysis of Subtercola boreus.</title>
        <authorList>
            <person name="Cho Y.-J."/>
            <person name="Cho A."/>
            <person name="Kim O.-S."/>
            <person name="Lee J.-I."/>
        </authorList>
    </citation>
    <scope>NUCLEOTIDE SEQUENCE [LARGE SCALE GENOMIC DNA]</scope>
    <source>
        <strain evidence="1 2">K300</strain>
    </source>
</reference>
<name>A0A3E0VMA9_9MICO</name>
<comment type="caution">
    <text evidence="1">The sequence shown here is derived from an EMBL/GenBank/DDBJ whole genome shotgun (WGS) entry which is preliminary data.</text>
</comment>
<protein>
    <submittedName>
        <fullName evidence="1">Uncharacterized protein</fullName>
    </submittedName>
</protein>